<evidence type="ECO:0000313" key="3">
    <source>
        <dbReference type="Proteomes" id="UP000189733"/>
    </source>
</evidence>
<accession>A0A1T4VGS4</accession>
<proteinExistence type="predicted"/>
<name>A0A1T4VGS4_9BACT</name>
<sequence>MEFAQFDMPGSTTKTASASHGTAQSAPAPKDKKGTGARQKATGRAGKSSRREQKKETGSEAFRFSVPQDVLADFELGKIEAGSRYTLSAELTAYATGTHGDAQDMQPFSMRITAIEARDKPQDGQDRDSDEAFFHAVFEGGL</sequence>
<evidence type="ECO:0000313" key="2">
    <source>
        <dbReference type="EMBL" id="SKA64160.1"/>
    </source>
</evidence>
<gene>
    <name evidence="2" type="ORF">SAMN02745702_00278</name>
</gene>
<feature type="region of interest" description="Disordered" evidence="1">
    <location>
        <begin position="1"/>
        <end position="62"/>
    </location>
</feature>
<dbReference type="AlphaFoldDB" id="A0A1T4VGS4"/>
<dbReference type="STRING" id="1121442.SAMN02745702_00278"/>
<organism evidence="2 3">
    <name type="scientific">Desulfobaculum bizertense DSM 18034</name>
    <dbReference type="NCBI Taxonomy" id="1121442"/>
    <lineage>
        <taxon>Bacteria</taxon>
        <taxon>Pseudomonadati</taxon>
        <taxon>Thermodesulfobacteriota</taxon>
        <taxon>Desulfovibrionia</taxon>
        <taxon>Desulfovibrionales</taxon>
        <taxon>Desulfovibrionaceae</taxon>
        <taxon>Desulfobaculum</taxon>
    </lineage>
</organism>
<feature type="compositionally biased region" description="Polar residues" evidence="1">
    <location>
        <begin position="10"/>
        <end position="25"/>
    </location>
</feature>
<dbReference type="EMBL" id="FUYA01000001">
    <property type="protein sequence ID" value="SKA64160.1"/>
    <property type="molecule type" value="Genomic_DNA"/>
</dbReference>
<evidence type="ECO:0000256" key="1">
    <source>
        <dbReference type="SAM" id="MobiDB-lite"/>
    </source>
</evidence>
<reference evidence="2 3" key="1">
    <citation type="submission" date="2017-02" db="EMBL/GenBank/DDBJ databases">
        <authorList>
            <person name="Peterson S.W."/>
        </authorList>
    </citation>
    <scope>NUCLEOTIDE SEQUENCE [LARGE SCALE GENOMIC DNA]</scope>
    <source>
        <strain evidence="2 3">DSM 18034</strain>
    </source>
</reference>
<dbReference type="Proteomes" id="UP000189733">
    <property type="component" value="Unassembled WGS sequence"/>
</dbReference>
<dbReference type="RefSeq" id="WP_078683597.1">
    <property type="nucleotide sequence ID" value="NZ_FUYA01000001.1"/>
</dbReference>
<protein>
    <submittedName>
        <fullName evidence="2">Uncharacterized protein</fullName>
    </submittedName>
</protein>
<feature type="compositionally biased region" description="Basic and acidic residues" evidence="1">
    <location>
        <begin position="49"/>
        <end position="58"/>
    </location>
</feature>
<keyword evidence="3" id="KW-1185">Reference proteome</keyword>